<feature type="transmembrane region" description="Helical" evidence="1">
    <location>
        <begin position="41"/>
        <end position="60"/>
    </location>
</feature>
<organism evidence="2">
    <name type="scientific">freshwater metagenome</name>
    <dbReference type="NCBI Taxonomy" id="449393"/>
    <lineage>
        <taxon>unclassified sequences</taxon>
        <taxon>metagenomes</taxon>
        <taxon>ecological metagenomes</taxon>
    </lineage>
</organism>
<feature type="transmembrane region" description="Helical" evidence="1">
    <location>
        <begin position="12"/>
        <end position="29"/>
    </location>
</feature>
<evidence type="ECO:0000256" key="1">
    <source>
        <dbReference type="SAM" id="Phobius"/>
    </source>
</evidence>
<dbReference type="AlphaFoldDB" id="A0A6J6AW76"/>
<gene>
    <name evidence="2" type="ORF">UFOPK1413_00073</name>
</gene>
<feature type="transmembrane region" description="Helical" evidence="1">
    <location>
        <begin position="72"/>
        <end position="90"/>
    </location>
</feature>
<feature type="transmembrane region" description="Helical" evidence="1">
    <location>
        <begin position="102"/>
        <end position="121"/>
    </location>
</feature>
<keyword evidence="1" id="KW-0472">Membrane</keyword>
<keyword evidence="1" id="KW-1133">Transmembrane helix</keyword>
<proteinExistence type="predicted"/>
<dbReference type="EMBL" id="CAEZSG010000006">
    <property type="protein sequence ID" value="CAB4530931.1"/>
    <property type="molecule type" value="Genomic_DNA"/>
</dbReference>
<protein>
    <submittedName>
        <fullName evidence="2">Unannotated protein</fullName>
    </submittedName>
</protein>
<keyword evidence="1" id="KW-0812">Transmembrane</keyword>
<reference evidence="2" key="1">
    <citation type="submission" date="2020-05" db="EMBL/GenBank/DDBJ databases">
        <authorList>
            <person name="Chiriac C."/>
            <person name="Salcher M."/>
            <person name="Ghai R."/>
            <person name="Kavagutti S V."/>
        </authorList>
    </citation>
    <scope>NUCLEOTIDE SEQUENCE</scope>
</reference>
<evidence type="ECO:0000313" key="2">
    <source>
        <dbReference type="EMBL" id="CAB4530931.1"/>
    </source>
</evidence>
<accession>A0A6J6AW76</accession>
<sequence>MTSVLPLITESFVLVHLTGMAILVGAFILHMRSKENFPFRIMVWGASIQLVTGTLLVGLAYMGDEAPDNLKITIKTVLATGALIAAILGAKRLSRGEKKLQPFFHTAGGFAVINLIIAVLWNAELYV</sequence>
<name>A0A6J6AW76_9ZZZZ</name>